<feature type="transmembrane region" description="Helical" evidence="1">
    <location>
        <begin position="18"/>
        <end position="36"/>
    </location>
</feature>
<dbReference type="AlphaFoldDB" id="A0AA43XLN8"/>
<protein>
    <submittedName>
        <fullName evidence="2">Uncharacterized protein</fullName>
    </submittedName>
</protein>
<evidence type="ECO:0000256" key="1">
    <source>
        <dbReference type="SAM" id="Phobius"/>
    </source>
</evidence>
<proteinExistence type="predicted"/>
<evidence type="ECO:0000313" key="3">
    <source>
        <dbReference type="Proteomes" id="UP000449710"/>
    </source>
</evidence>
<dbReference type="EMBL" id="SUMG01000016">
    <property type="protein sequence ID" value="NBG89088.1"/>
    <property type="molecule type" value="Genomic_DNA"/>
</dbReference>
<reference evidence="2 3" key="1">
    <citation type="submission" date="2019-04" db="EMBL/GenBank/DDBJ databases">
        <title>Isachenkonia alkalipeptolytica gen. nov. sp. nov. a new anaerobic, alkiliphilic organothrophic bacterium capable to reduce synthesized ferrihydrite isolated from a soda lake.</title>
        <authorList>
            <person name="Toshchakov S.V."/>
            <person name="Zavarzina D.G."/>
            <person name="Zhilina T.N."/>
            <person name="Kostrikina N.A."/>
            <person name="Kublanov I.V."/>
        </authorList>
    </citation>
    <scope>NUCLEOTIDE SEQUENCE [LARGE SCALE GENOMIC DNA]</scope>
    <source>
        <strain evidence="2 3">Z-1701</strain>
    </source>
</reference>
<evidence type="ECO:0000313" key="2">
    <source>
        <dbReference type="EMBL" id="NBG89088.1"/>
    </source>
</evidence>
<keyword evidence="1" id="KW-0812">Transmembrane</keyword>
<keyword evidence="1" id="KW-1133">Transmembrane helix</keyword>
<feature type="transmembrane region" description="Helical" evidence="1">
    <location>
        <begin position="42"/>
        <end position="63"/>
    </location>
</feature>
<keyword evidence="3" id="KW-1185">Reference proteome</keyword>
<sequence length="176" mass="20217">MGKIARCSIKEKPSMKTAAVYVIGIIFGINALVMLSNMLPPLWGGIVSIGIIILTVLLTSYLINRKLAEYIYSIIDDDFLVFKKIGSREKLMLKVKLRDITEITPLKEDREKREKKVKRTYMFSCKLKGKGLYVGKFQEGKHKYRFIIQPNEGFLKALRREIKAQQMKEQSINGEA</sequence>
<keyword evidence="1" id="KW-0472">Membrane</keyword>
<organism evidence="2 3">
    <name type="scientific">Isachenkonia alkalipeptolytica</name>
    <dbReference type="NCBI Taxonomy" id="2565777"/>
    <lineage>
        <taxon>Bacteria</taxon>
        <taxon>Bacillati</taxon>
        <taxon>Bacillota</taxon>
        <taxon>Clostridia</taxon>
        <taxon>Eubacteriales</taxon>
        <taxon>Clostridiaceae</taxon>
        <taxon>Isachenkonia</taxon>
    </lineage>
</organism>
<gene>
    <name evidence="2" type="ORF">ISALK_11365</name>
</gene>
<dbReference type="Proteomes" id="UP000449710">
    <property type="component" value="Unassembled WGS sequence"/>
</dbReference>
<comment type="caution">
    <text evidence="2">The sequence shown here is derived from an EMBL/GenBank/DDBJ whole genome shotgun (WGS) entry which is preliminary data.</text>
</comment>
<name>A0AA43XLN8_9CLOT</name>
<accession>A0AA43XLN8</accession>
<dbReference type="RefSeq" id="WP_160722399.1">
    <property type="nucleotide sequence ID" value="NZ_SUMG01000016.1"/>
</dbReference>